<keyword evidence="1" id="KW-0233">DNA recombination</keyword>
<comment type="caution">
    <text evidence="4">The sequence shown here is derived from an EMBL/GenBank/DDBJ whole genome shotgun (WGS) entry which is preliminary data.</text>
</comment>
<dbReference type="Pfam" id="PF05970">
    <property type="entry name" value="PIF1"/>
    <property type="match status" value="1"/>
</dbReference>
<dbReference type="Gene3D" id="3.40.50.300">
    <property type="entry name" value="P-loop containing nucleotide triphosphate hydrolases"/>
    <property type="match status" value="1"/>
</dbReference>
<evidence type="ECO:0000259" key="3">
    <source>
        <dbReference type="Pfam" id="PF21530"/>
    </source>
</evidence>
<dbReference type="SUPFAM" id="SSF52540">
    <property type="entry name" value="P-loop containing nucleoside triphosphate hydrolases"/>
    <property type="match status" value="1"/>
</dbReference>
<feature type="domain" description="DNA helicase Pif1-like DEAD-box helicase" evidence="2">
    <location>
        <begin position="104"/>
        <end position="240"/>
    </location>
</feature>
<dbReference type="InterPro" id="IPR049163">
    <property type="entry name" value="Pif1-like_2B_dom"/>
</dbReference>
<name>A0A834WAJ5_9FABA</name>
<protein>
    <recommendedName>
        <fullName evidence="1">ATP-dependent DNA helicase</fullName>
        <ecNumber evidence="1">5.6.2.3</ecNumber>
    </recommendedName>
</protein>
<comment type="catalytic activity">
    <reaction evidence="1">
        <text>ATP + H2O = ADP + phosphate + H(+)</text>
        <dbReference type="Rhea" id="RHEA:13065"/>
        <dbReference type="ChEBI" id="CHEBI:15377"/>
        <dbReference type="ChEBI" id="CHEBI:15378"/>
        <dbReference type="ChEBI" id="CHEBI:30616"/>
        <dbReference type="ChEBI" id="CHEBI:43474"/>
        <dbReference type="ChEBI" id="CHEBI:456216"/>
        <dbReference type="EC" id="5.6.2.3"/>
    </reaction>
</comment>
<keyword evidence="1" id="KW-0547">Nucleotide-binding</keyword>
<comment type="similarity">
    <text evidence="1">Belongs to the helicase family.</text>
</comment>
<evidence type="ECO:0000313" key="5">
    <source>
        <dbReference type="Proteomes" id="UP000634136"/>
    </source>
</evidence>
<dbReference type="PANTHER" id="PTHR10492:SF101">
    <property type="entry name" value="ATP-DEPENDENT DNA HELICASE"/>
    <property type="match status" value="1"/>
</dbReference>
<keyword evidence="1" id="KW-0227">DNA damage</keyword>
<dbReference type="PANTHER" id="PTHR10492">
    <property type="match status" value="1"/>
</dbReference>
<feature type="domain" description="DNA helicase Pif1-like 2B" evidence="3">
    <location>
        <begin position="331"/>
        <end position="377"/>
    </location>
</feature>
<dbReference type="GO" id="GO:0000723">
    <property type="term" value="P:telomere maintenance"/>
    <property type="evidence" value="ECO:0007669"/>
    <property type="project" value="InterPro"/>
</dbReference>
<dbReference type="Pfam" id="PF21530">
    <property type="entry name" value="Pif1_2B_dom"/>
    <property type="match status" value="1"/>
</dbReference>
<keyword evidence="5" id="KW-1185">Reference proteome</keyword>
<dbReference type="InterPro" id="IPR010285">
    <property type="entry name" value="DNA_helicase_pif1-like_DEAD"/>
</dbReference>
<keyword evidence="1" id="KW-0378">Hydrolase</keyword>
<comment type="cofactor">
    <cofactor evidence="1">
        <name>Mg(2+)</name>
        <dbReference type="ChEBI" id="CHEBI:18420"/>
    </cofactor>
</comment>
<dbReference type="EC" id="5.6.2.3" evidence="1"/>
<dbReference type="Proteomes" id="UP000634136">
    <property type="component" value="Unassembled WGS sequence"/>
</dbReference>
<keyword evidence="1" id="KW-0234">DNA repair</keyword>
<dbReference type="AlphaFoldDB" id="A0A834WAJ5"/>
<dbReference type="OrthoDB" id="1929541at2759"/>
<dbReference type="GO" id="GO:0006281">
    <property type="term" value="P:DNA repair"/>
    <property type="evidence" value="ECO:0007669"/>
    <property type="project" value="UniProtKB-KW"/>
</dbReference>
<evidence type="ECO:0000259" key="2">
    <source>
        <dbReference type="Pfam" id="PF05970"/>
    </source>
</evidence>
<evidence type="ECO:0000256" key="1">
    <source>
        <dbReference type="RuleBase" id="RU363044"/>
    </source>
</evidence>
<dbReference type="GO" id="GO:0043139">
    <property type="term" value="F:5'-3' DNA helicase activity"/>
    <property type="evidence" value="ECO:0007669"/>
    <property type="project" value="UniProtKB-EC"/>
</dbReference>
<accession>A0A834WAJ5</accession>
<dbReference type="GO" id="GO:0016787">
    <property type="term" value="F:hydrolase activity"/>
    <property type="evidence" value="ECO:0007669"/>
    <property type="project" value="UniProtKB-KW"/>
</dbReference>
<dbReference type="EMBL" id="JAAIUW010000010">
    <property type="protein sequence ID" value="KAF7811911.1"/>
    <property type="molecule type" value="Genomic_DNA"/>
</dbReference>
<proteinExistence type="inferred from homology"/>
<sequence length="422" mass="48013">MTELLQQYAIEHPQKVKSVETRSSSIMIANTFLCVRRLGGFLGSKLISGTYSRTFTFPPSRPTRTIDGVLHPTFKDVCYAMGFLDDDKEYIDGKNEATRWSSDLILGGRTAHYRFAIPLDCHQSSTRNIMQGSGLANLLVHTKLIVWDESPMAHKYFFKALYRSLGDIMGNHNLECYKKPFSGKFVMFGGDFRQILPIIPKGSRQDIVLSSLNSSSIWESCKVFTLTKNMRLDTLNDEKSKITIHDNILISSYQDPIEAIVVNTYPSFFENYNNHDYSCDSAILTPTLDDVASVNNYMLSLLPGQERIYLNSERICNQDQDFEPADVYPTEFVNTIFGSGLPYHELKLKVEALIMLLRNIDKSMGLCNGTMLIITRLCKHVVEATIILGKFIGERVIIAQMLISPSNSRLPYWFQRQQFLIV</sequence>
<reference evidence="4" key="1">
    <citation type="submission" date="2020-09" db="EMBL/GenBank/DDBJ databases">
        <title>Genome-Enabled Discovery of Anthraquinone Biosynthesis in Senna tora.</title>
        <authorList>
            <person name="Kang S.-H."/>
            <person name="Pandey R.P."/>
            <person name="Lee C.-M."/>
            <person name="Sim J.-S."/>
            <person name="Jeong J.-T."/>
            <person name="Choi B.-S."/>
            <person name="Jung M."/>
            <person name="Ginzburg D."/>
            <person name="Zhao K."/>
            <person name="Won S.Y."/>
            <person name="Oh T.-J."/>
            <person name="Yu Y."/>
            <person name="Kim N.-H."/>
            <person name="Lee O.R."/>
            <person name="Lee T.-H."/>
            <person name="Bashyal P."/>
            <person name="Kim T.-S."/>
            <person name="Lee W.-H."/>
            <person name="Kawkins C."/>
            <person name="Kim C.-K."/>
            <person name="Kim J.S."/>
            <person name="Ahn B.O."/>
            <person name="Rhee S.Y."/>
            <person name="Sohng J.K."/>
        </authorList>
    </citation>
    <scope>NUCLEOTIDE SEQUENCE</scope>
    <source>
        <tissue evidence="4">Leaf</tissue>
    </source>
</reference>
<dbReference type="GO" id="GO:0005524">
    <property type="term" value="F:ATP binding"/>
    <property type="evidence" value="ECO:0007669"/>
    <property type="project" value="UniProtKB-KW"/>
</dbReference>
<evidence type="ECO:0000313" key="4">
    <source>
        <dbReference type="EMBL" id="KAF7811911.1"/>
    </source>
</evidence>
<keyword evidence="1" id="KW-0067">ATP-binding</keyword>
<dbReference type="GO" id="GO:0006310">
    <property type="term" value="P:DNA recombination"/>
    <property type="evidence" value="ECO:0007669"/>
    <property type="project" value="UniProtKB-KW"/>
</dbReference>
<gene>
    <name evidence="4" type="ORF">G2W53_032887</name>
</gene>
<dbReference type="InterPro" id="IPR027417">
    <property type="entry name" value="P-loop_NTPase"/>
</dbReference>
<keyword evidence="1 4" id="KW-0347">Helicase</keyword>
<organism evidence="4 5">
    <name type="scientific">Senna tora</name>
    <dbReference type="NCBI Taxonomy" id="362788"/>
    <lineage>
        <taxon>Eukaryota</taxon>
        <taxon>Viridiplantae</taxon>
        <taxon>Streptophyta</taxon>
        <taxon>Embryophyta</taxon>
        <taxon>Tracheophyta</taxon>
        <taxon>Spermatophyta</taxon>
        <taxon>Magnoliopsida</taxon>
        <taxon>eudicotyledons</taxon>
        <taxon>Gunneridae</taxon>
        <taxon>Pentapetalae</taxon>
        <taxon>rosids</taxon>
        <taxon>fabids</taxon>
        <taxon>Fabales</taxon>
        <taxon>Fabaceae</taxon>
        <taxon>Caesalpinioideae</taxon>
        <taxon>Cassia clade</taxon>
        <taxon>Senna</taxon>
    </lineage>
</organism>